<comment type="caution">
    <text evidence="3">The sequence shown here is derived from an EMBL/GenBank/DDBJ whole genome shotgun (WGS) entry which is preliminary data.</text>
</comment>
<keyword evidence="4" id="KW-1185">Reference proteome</keyword>
<name>A0ABX0TY32_9SPHN</name>
<gene>
    <name evidence="3" type="ORF">FHT01_000685</name>
</gene>
<dbReference type="Gene3D" id="2.60.120.560">
    <property type="entry name" value="Exo-inulinase, domain 1"/>
    <property type="match status" value="1"/>
</dbReference>
<dbReference type="Pfam" id="PF06439">
    <property type="entry name" value="3keto-disac_hyd"/>
    <property type="match status" value="1"/>
</dbReference>
<protein>
    <recommendedName>
        <fullName evidence="2">3-keto-alpha-glucoside-1,2-lyase/3-keto-2-hydroxy-glucal hydratase domain-containing protein</fullName>
    </recommendedName>
</protein>
<feature type="signal peptide" evidence="1">
    <location>
        <begin position="1"/>
        <end position="21"/>
    </location>
</feature>
<proteinExistence type="predicted"/>
<evidence type="ECO:0000313" key="4">
    <source>
        <dbReference type="Proteomes" id="UP000788153"/>
    </source>
</evidence>
<dbReference type="RefSeq" id="WP_140048301.1">
    <property type="nucleotide sequence ID" value="NZ_BAAAEV010000001.1"/>
</dbReference>
<feature type="chain" id="PRO_5045932176" description="3-keto-alpha-glucoside-1,2-lyase/3-keto-2-hydroxy-glucal hydratase domain-containing protein" evidence="1">
    <location>
        <begin position="22"/>
        <end position="253"/>
    </location>
</feature>
<evidence type="ECO:0000259" key="2">
    <source>
        <dbReference type="Pfam" id="PF06439"/>
    </source>
</evidence>
<feature type="domain" description="3-keto-alpha-glucoside-1,2-lyase/3-keto-2-hydroxy-glucal hydratase" evidence="2">
    <location>
        <begin position="39"/>
        <end position="239"/>
    </location>
</feature>
<keyword evidence="1" id="KW-0732">Signal</keyword>
<accession>A0ABX0TY32</accession>
<sequence>MRKLVSAGLGLVALATLPALAGPQGTPPNTLTAAERAQGWQLLFNGRDLSGWQAFGGGPAPASWLVRDGTLVMTKNDGQMSGTDLVTADSYGAFELTLDWKVEAGGNSGVFYLARKAPGTTNIYETGIEMQVLDDAGHPDGKIPSHRAGALYDMTVPPPGAARPAGTWNHARLRVEPDRIRQWLNGTPTADVAFGNAEWRKRVAASKFADMPLFATFSSGVIGLQDHGDPVEFRNIKIRRLDAAGDAAGARAQ</sequence>
<evidence type="ECO:0000313" key="3">
    <source>
        <dbReference type="EMBL" id="NIJ23143.1"/>
    </source>
</evidence>
<evidence type="ECO:0000256" key="1">
    <source>
        <dbReference type="SAM" id="SignalP"/>
    </source>
</evidence>
<organism evidence="3 4">
    <name type="scientific">Sphingomonas japonica</name>
    <dbReference type="NCBI Taxonomy" id="511662"/>
    <lineage>
        <taxon>Bacteria</taxon>
        <taxon>Pseudomonadati</taxon>
        <taxon>Pseudomonadota</taxon>
        <taxon>Alphaproteobacteria</taxon>
        <taxon>Sphingomonadales</taxon>
        <taxon>Sphingomonadaceae</taxon>
        <taxon>Sphingomonas</taxon>
    </lineage>
</organism>
<dbReference type="Proteomes" id="UP000788153">
    <property type="component" value="Unassembled WGS sequence"/>
</dbReference>
<dbReference type="InterPro" id="IPR010496">
    <property type="entry name" value="AL/BT2_dom"/>
</dbReference>
<dbReference type="EMBL" id="JAASQP010000001">
    <property type="protein sequence ID" value="NIJ23143.1"/>
    <property type="molecule type" value="Genomic_DNA"/>
</dbReference>
<reference evidence="3 4" key="1">
    <citation type="submission" date="2020-03" db="EMBL/GenBank/DDBJ databases">
        <title>Genomic Encyclopedia of Type Strains, Phase IV (KMG-IV): sequencing the most valuable type-strain genomes for metagenomic binning, comparative biology and taxonomic classification.</title>
        <authorList>
            <person name="Goeker M."/>
        </authorList>
    </citation>
    <scope>NUCLEOTIDE SEQUENCE [LARGE SCALE GENOMIC DNA]</scope>
    <source>
        <strain evidence="3 4">DSM 22753</strain>
    </source>
</reference>